<protein>
    <submittedName>
        <fullName evidence="2">Low temperature requirement A protein</fullName>
    </submittedName>
</protein>
<organism evidence="2 3">
    <name type="scientific">Streptococcus massiliensis</name>
    <dbReference type="NCBI Taxonomy" id="313439"/>
    <lineage>
        <taxon>Bacteria</taxon>
        <taxon>Bacillati</taxon>
        <taxon>Bacillota</taxon>
        <taxon>Bacilli</taxon>
        <taxon>Lactobacillales</taxon>
        <taxon>Streptococcaceae</taxon>
        <taxon>Streptococcus</taxon>
    </lineage>
</organism>
<proteinExistence type="predicted"/>
<feature type="transmembrane region" description="Helical" evidence="1">
    <location>
        <begin position="136"/>
        <end position="156"/>
    </location>
</feature>
<dbReference type="EMBL" id="UHFR01000005">
    <property type="protein sequence ID" value="SUN75851.1"/>
    <property type="molecule type" value="Genomic_DNA"/>
</dbReference>
<evidence type="ECO:0000313" key="3">
    <source>
        <dbReference type="Proteomes" id="UP000254634"/>
    </source>
</evidence>
<feature type="transmembrane region" description="Helical" evidence="1">
    <location>
        <begin position="12"/>
        <end position="30"/>
    </location>
</feature>
<feature type="transmembrane region" description="Helical" evidence="1">
    <location>
        <begin position="81"/>
        <end position="102"/>
    </location>
</feature>
<keyword evidence="1" id="KW-0472">Membrane</keyword>
<reference evidence="2" key="1">
    <citation type="submission" date="2018-06" db="EMBL/GenBank/DDBJ databases">
        <authorList>
            <consortium name="Pathogen Informatics"/>
            <person name="Doyle S."/>
        </authorList>
    </citation>
    <scope>NUCLEOTIDE SEQUENCE [LARGE SCALE GENOMIC DNA]</scope>
    <source>
        <strain evidence="2">NCTC13765</strain>
    </source>
</reference>
<feature type="transmembrane region" description="Helical" evidence="1">
    <location>
        <begin position="114"/>
        <end position="130"/>
    </location>
</feature>
<gene>
    <name evidence="2" type="ORF">NCTC13765_00291</name>
</gene>
<feature type="transmembrane region" description="Helical" evidence="1">
    <location>
        <begin position="51"/>
        <end position="69"/>
    </location>
</feature>
<dbReference type="STRING" id="1123307.GCA_000380065_01690"/>
<keyword evidence="1" id="KW-0812">Transmembrane</keyword>
<dbReference type="Proteomes" id="UP000254634">
    <property type="component" value="Unassembled WGS sequence"/>
</dbReference>
<dbReference type="AlphaFoldDB" id="A0A380KWC3"/>
<evidence type="ECO:0000313" key="2">
    <source>
        <dbReference type="EMBL" id="SUN75851.1"/>
    </source>
</evidence>
<evidence type="ECO:0000256" key="1">
    <source>
        <dbReference type="SAM" id="Phobius"/>
    </source>
</evidence>
<keyword evidence="3" id="KW-1185">Reference proteome</keyword>
<keyword evidence="1" id="KW-1133">Transmembrane helix</keyword>
<accession>A0A380KWC3</accession>
<sequence length="168" mass="19663">MVIAIIRSYPFVSYPLESILLFVGMAFLFVRYITQTHLNIDHHQVARTQPLIYTHLFLVMGLNLFTVGIEMLANQHHANLGFIFFIVGILIYYTSILLTTRYNKPLFRYDKEEISRYLLLLAAGICLLWLSKFSLLLLSAVLVVFTWTMMWLGAIFRRRAQQKQEKPD</sequence>
<name>A0A380KWC3_9STRE</name>